<dbReference type="EMBL" id="LJIG01022887">
    <property type="protein sequence ID" value="KRT78219.1"/>
    <property type="molecule type" value="Genomic_DNA"/>
</dbReference>
<keyword evidence="7" id="KW-1185">Reference proteome</keyword>
<dbReference type="GO" id="GO:0051015">
    <property type="term" value="F:actin filament binding"/>
    <property type="evidence" value="ECO:0007669"/>
    <property type="project" value="TreeGrafter"/>
</dbReference>
<proteinExistence type="inferred from homology"/>
<sequence>MGISDDDKLQIYTMVAAVLHLGNIEFEDDPEDTRGGCRVKQSGGNSLSISSSLLGIDASELKQALTSRVMQSSRGGAKGTVIMVPLKVYEAVNARDALAKAIYSKLFDYIVNRINQSIPFQASSYYIGVLDIAGFEFFTVNSFEQFCINYCNEKLQQFFNEAILKFEQDIYKREGLNVPEISYAD</sequence>
<name>A0A0T6ATE0_9SCAR</name>
<gene>
    <name evidence="6" type="ORF">AMK59_8688</name>
</gene>
<keyword evidence="4" id="KW-0505">Motor protein</keyword>
<evidence type="ECO:0000313" key="6">
    <source>
        <dbReference type="EMBL" id="KRT78219.1"/>
    </source>
</evidence>
<dbReference type="GO" id="GO:0016459">
    <property type="term" value="C:myosin complex"/>
    <property type="evidence" value="ECO:0007669"/>
    <property type="project" value="UniProtKB-KW"/>
</dbReference>
<dbReference type="Gene3D" id="1.20.58.530">
    <property type="match status" value="1"/>
</dbReference>
<dbReference type="InterPro" id="IPR001609">
    <property type="entry name" value="Myosin_head_motor_dom-like"/>
</dbReference>
<keyword evidence="1" id="KW-0547">Nucleotide-binding</keyword>
<comment type="caution">
    <text evidence="4">Lacks conserved residue(s) required for the propagation of feature annotation.</text>
</comment>
<evidence type="ECO:0000256" key="4">
    <source>
        <dbReference type="PROSITE-ProRule" id="PRU00782"/>
    </source>
</evidence>
<keyword evidence="2" id="KW-0067">ATP-binding</keyword>
<dbReference type="PANTHER" id="PTHR13140">
    <property type="entry name" value="MYOSIN"/>
    <property type="match status" value="1"/>
</dbReference>
<dbReference type="GO" id="GO:0030048">
    <property type="term" value="P:actin filament-based movement"/>
    <property type="evidence" value="ECO:0007669"/>
    <property type="project" value="TreeGrafter"/>
</dbReference>
<dbReference type="Proteomes" id="UP000051574">
    <property type="component" value="Unassembled WGS sequence"/>
</dbReference>
<evidence type="ECO:0000256" key="2">
    <source>
        <dbReference type="ARBA" id="ARBA00022840"/>
    </source>
</evidence>
<dbReference type="PANTHER" id="PTHR13140:SF745">
    <property type="entry name" value="UNCONVENTIONAL MYOSIN-VI"/>
    <property type="match status" value="1"/>
</dbReference>
<dbReference type="GO" id="GO:0007015">
    <property type="term" value="P:actin filament organization"/>
    <property type="evidence" value="ECO:0007669"/>
    <property type="project" value="TreeGrafter"/>
</dbReference>
<dbReference type="SUPFAM" id="SSF52540">
    <property type="entry name" value="P-loop containing nucleoside triphosphate hydrolases"/>
    <property type="match status" value="1"/>
</dbReference>
<accession>A0A0T6ATE0</accession>
<reference evidence="6 7" key="1">
    <citation type="submission" date="2015-09" db="EMBL/GenBank/DDBJ databases">
        <title>Draft genome of the scarab beetle Oryctes borbonicus.</title>
        <authorList>
            <person name="Meyer J.M."/>
            <person name="Markov G.V."/>
            <person name="Baskaran P."/>
            <person name="Herrmann M."/>
            <person name="Sommer R.J."/>
            <person name="Roedelsperger C."/>
        </authorList>
    </citation>
    <scope>NUCLEOTIDE SEQUENCE [LARGE SCALE GENOMIC DNA]</scope>
    <source>
        <strain evidence="6">OB123</strain>
        <tissue evidence="6">Whole animal</tissue>
    </source>
</reference>
<evidence type="ECO:0000313" key="7">
    <source>
        <dbReference type="Proteomes" id="UP000051574"/>
    </source>
</evidence>
<comment type="caution">
    <text evidence="6">The sequence shown here is derived from an EMBL/GenBank/DDBJ whole genome shotgun (WGS) entry which is preliminary data.</text>
</comment>
<comment type="similarity">
    <text evidence="4">Belongs to the TRAFAC class myosin-kinesin ATPase superfamily. Myosin family.</text>
</comment>
<keyword evidence="4" id="KW-0518">Myosin</keyword>
<keyword evidence="3 4" id="KW-0009">Actin-binding</keyword>
<dbReference type="OrthoDB" id="6108017at2759"/>
<protein>
    <submittedName>
        <fullName evidence="6">Myosin head</fullName>
    </submittedName>
</protein>
<dbReference type="PROSITE" id="PS51456">
    <property type="entry name" value="MYOSIN_MOTOR"/>
    <property type="match status" value="1"/>
</dbReference>
<dbReference type="GO" id="GO:0005886">
    <property type="term" value="C:plasma membrane"/>
    <property type="evidence" value="ECO:0007669"/>
    <property type="project" value="TreeGrafter"/>
</dbReference>
<dbReference type="Gene3D" id="1.20.120.720">
    <property type="entry name" value="Myosin VI head, motor domain, U50 subdomain"/>
    <property type="match status" value="1"/>
</dbReference>
<dbReference type="SMART" id="SM00242">
    <property type="entry name" value="MYSc"/>
    <property type="match status" value="1"/>
</dbReference>
<dbReference type="InterPro" id="IPR027417">
    <property type="entry name" value="P-loop_NTPase"/>
</dbReference>
<dbReference type="GO" id="GO:0030139">
    <property type="term" value="C:endocytic vesicle"/>
    <property type="evidence" value="ECO:0007669"/>
    <property type="project" value="TreeGrafter"/>
</dbReference>
<evidence type="ECO:0000259" key="5">
    <source>
        <dbReference type="PROSITE" id="PS51456"/>
    </source>
</evidence>
<dbReference type="AlphaFoldDB" id="A0A0T6ATE0"/>
<dbReference type="GO" id="GO:0005524">
    <property type="term" value="F:ATP binding"/>
    <property type="evidence" value="ECO:0007669"/>
    <property type="project" value="UniProtKB-KW"/>
</dbReference>
<feature type="domain" description="Myosin motor" evidence="5">
    <location>
        <begin position="1"/>
        <end position="185"/>
    </location>
</feature>
<organism evidence="6 7">
    <name type="scientific">Oryctes borbonicus</name>
    <dbReference type="NCBI Taxonomy" id="1629725"/>
    <lineage>
        <taxon>Eukaryota</taxon>
        <taxon>Metazoa</taxon>
        <taxon>Ecdysozoa</taxon>
        <taxon>Arthropoda</taxon>
        <taxon>Hexapoda</taxon>
        <taxon>Insecta</taxon>
        <taxon>Pterygota</taxon>
        <taxon>Neoptera</taxon>
        <taxon>Endopterygota</taxon>
        <taxon>Coleoptera</taxon>
        <taxon>Polyphaga</taxon>
        <taxon>Scarabaeiformia</taxon>
        <taxon>Scarabaeidae</taxon>
        <taxon>Dynastinae</taxon>
        <taxon>Oryctes</taxon>
    </lineage>
</organism>
<feature type="non-terminal residue" evidence="6">
    <location>
        <position position="185"/>
    </location>
</feature>
<dbReference type="GO" id="GO:0000146">
    <property type="term" value="F:microfilament motor activity"/>
    <property type="evidence" value="ECO:0007669"/>
    <property type="project" value="TreeGrafter"/>
</dbReference>
<dbReference type="Pfam" id="PF00063">
    <property type="entry name" value="Myosin_head"/>
    <property type="match status" value="1"/>
</dbReference>
<evidence type="ECO:0000256" key="3">
    <source>
        <dbReference type="ARBA" id="ARBA00023203"/>
    </source>
</evidence>
<evidence type="ECO:0000256" key="1">
    <source>
        <dbReference type="ARBA" id="ARBA00022741"/>
    </source>
</evidence>